<evidence type="ECO:0000256" key="1">
    <source>
        <dbReference type="ARBA" id="ARBA00004672"/>
    </source>
</evidence>
<evidence type="ECO:0000256" key="7">
    <source>
        <dbReference type="ARBA" id="ARBA00048475"/>
    </source>
</evidence>
<dbReference type="PANTHER" id="PTHR43700:SF1">
    <property type="entry name" value="PHOSPHORIBOSYLAMINOIMIDAZOLE-SUCCINOCARBOXAMIDE SYNTHASE"/>
    <property type="match status" value="1"/>
</dbReference>
<dbReference type="AlphaFoldDB" id="A0A1Z3N5R8"/>
<evidence type="ECO:0000256" key="6">
    <source>
        <dbReference type="ARBA" id="ARBA00022840"/>
    </source>
</evidence>
<dbReference type="HAMAP" id="MF_00137">
    <property type="entry name" value="SAICAR_synth"/>
    <property type="match status" value="1"/>
</dbReference>
<dbReference type="GO" id="GO:0004639">
    <property type="term" value="F:phosphoribosylaminoimidazolesuccinocarboxamide synthase activity"/>
    <property type="evidence" value="ECO:0007669"/>
    <property type="project" value="UniProtKB-UniRule"/>
</dbReference>
<name>A0A1Z3N5R8_BDEBC</name>
<evidence type="ECO:0000313" key="11">
    <source>
        <dbReference type="Proteomes" id="UP000197003"/>
    </source>
</evidence>
<evidence type="ECO:0000256" key="3">
    <source>
        <dbReference type="ARBA" id="ARBA00022598"/>
    </source>
</evidence>
<keyword evidence="5 8" id="KW-0658">Purine biosynthesis</keyword>
<evidence type="ECO:0000256" key="4">
    <source>
        <dbReference type="ARBA" id="ARBA00022741"/>
    </source>
</evidence>
<dbReference type="GO" id="GO:0006189">
    <property type="term" value="P:'de novo' IMP biosynthetic process"/>
    <property type="evidence" value="ECO:0007669"/>
    <property type="project" value="UniProtKB-UniRule"/>
</dbReference>
<dbReference type="PANTHER" id="PTHR43700">
    <property type="entry name" value="PHOSPHORIBOSYLAMINOIMIDAZOLE-SUCCINOCARBOXAMIDE SYNTHASE"/>
    <property type="match status" value="1"/>
</dbReference>
<dbReference type="Gene3D" id="3.30.200.20">
    <property type="entry name" value="Phosphorylase Kinase, domain 1"/>
    <property type="match status" value="1"/>
</dbReference>
<keyword evidence="4 8" id="KW-0547">Nucleotide-binding</keyword>
<evidence type="ECO:0000256" key="8">
    <source>
        <dbReference type="HAMAP-Rule" id="MF_00137"/>
    </source>
</evidence>
<feature type="domain" description="SAICAR synthetase/ADE2 N-terminal" evidence="9">
    <location>
        <begin position="4"/>
        <end position="265"/>
    </location>
</feature>
<dbReference type="UniPathway" id="UPA00074">
    <property type="reaction ID" value="UER00131"/>
</dbReference>
<keyword evidence="6 8" id="KW-0067">ATP-binding</keyword>
<dbReference type="GO" id="GO:0005737">
    <property type="term" value="C:cytoplasm"/>
    <property type="evidence" value="ECO:0007669"/>
    <property type="project" value="TreeGrafter"/>
</dbReference>
<organism evidence="10 11">
    <name type="scientific">Bdellovibrio bacteriovorus</name>
    <dbReference type="NCBI Taxonomy" id="959"/>
    <lineage>
        <taxon>Bacteria</taxon>
        <taxon>Pseudomonadati</taxon>
        <taxon>Bdellovibrionota</taxon>
        <taxon>Bdellovibrionia</taxon>
        <taxon>Bdellovibrionales</taxon>
        <taxon>Pseudobdellovibrionaceae</taxon>
        <taxon>Bdellovibrio</taxon>
    </lineage>
</organism>
<dbReference type="Pfam" id="PF01259">
    <property type="entry name" value="SAICAR_synt"/>
    <property type="match status" value="1"/>
</dbReference>
<reference evidence="10 11" key="1">
    <citation type="submission" date="2017-04" db="EMBL/GenBank/DDBJ databases">
        <title>Whole genome sequence of Bdellovibrio bacteriovorus strain SSB218315.</title>
        <authorList>
            <person name="Oyedara O."/>
            <person name="Rodriguez-Perez M.A."/>
        </authorList>
    </citation>
    <scope>NUCLEOTIDE SEQUENCE [LARGE SCALE GENOMIC DNA]</scope>
    <source>
        <strain evidence="10 11">SSB218315</strain>
    </source>
</reference>
<dbReference type="GO" id="GO:0005524">
    <property type="term" value="F:ATP binding"/>
    <property type="evidence" value="ECO:0007669"/>
    <property type="project" value="UniProtKB-KW"/>
</dbReference>
<protein>
    <recommendedName>
        <fullName evidence="8">Phosphoribosylaminoimidazole-succinocarboxamide synthase</fullName>
        <ecNumber evidence="8">6.3.2.6</ecNumber>
    </recommendedName>
    <alternativeName>
        <fullName evidence="8">SAICAR synthetase</fullName>
    </alternativeName>
</protein>
<evidence type="ECO:0000256" key="5">
    <source>
        <dbReference type="ARBA" id="ARBA00022755"/>
    </source>
</evidence>
<proteinExistence type="inferred from homology"/>
<sequence length="344" mass="39203">MNLIYRGSVKDLYQNNDKIVFEYSNRYSIFDWGEMPDEIPQKGEALAAMASMFFDHLSSKGFSSHYLSGRSRTSIEVQPVKVLRPEWKDDAYDYSMYACRPTQCLVPLEVIFRRHLGQGNSLEGRLKKNPAYLADLELTQVPTSADSFMPALVEVSTKLETTDRYLSKADVAAMNVVNDAEYAALRKSTQEVAAELEKLFASFGVKLWDGKFEFAFTDENNGQRGLVLVDSIGPDELRLTYEGLPLSKEFLRQIYTGSEWSEAVKKAKDLAKERKTQDWKSICENELGQKPSPLTVEQIQVSSWLYLALANEIAIVLNKPRPFDEHINLKFWHQKALSLLEKKA</sequence>
<gene>
    <name evidence="8" type="primary">purC</name>
    <name evidence="10" type="ORF">B9G79_04230</name>
</gene>
<dbReference type="Proteomes" id="UP000197003">
    <property type="component" value="Chromosome"/>
</dbReference>
<comment type="catalytic activity">
    <reaction evidence="7 8">
        <text>5-amino-1-(5-phospho-D-ribosyl)imidazole-4-carboxylate + L-aspartate + ATP = (2S)-2-[5-amino-1-(5-phospho-beta-D-ribosyl)imidazole-4-carboxamido]succinate + ADP + phosphate + 2 H(+)</text>
        <dbReference type="Rhea" id="RHEA:22628"/>
        <dbReference type="ChEBI" id="CHEBI:15378"/>
        <dbReference type="ChEBI" id="CHEBI:29991"/>
        <dbReference type="ChEBI" id="CHEBI:30616"/>
        <dbReference type="ChEBI" id="CHEBI:43474"/>
        <dbReference type="ChEBI" id="CHEBI:58443"/>
        <dbReference type="ChEBI" id="CHEBI:77657"/>
        <dbReference type="ChEBI" id="CHEBI:456216"/>
        <dbReference type="EC" id="6.3.2.6"/>
    </reaction>
</comment>
<comment type="pathway">
    <text evidence="1 8">Purine metabolism; IMP biosynthesis via de novo pathway; 5-amino-1-(5-phospho-D-ribosyl)imidazole-4-carboxamide from 5-amino-1-(5-phospho-D-ribosyl)imidazole-4-carboxylate: step 1/2.</text>
</comment>
<evidence type="ECO:0000259" key="9">
    <source>
        <dbReference type="Pfam" id="PF01259"/>
    </source>
</evidence>
<evidence type="ECO:0000313" key="10">
    <source>
        <dbReference type="EMBL" id="ASD62830.1"/>
    </source>
</evidence>
<dbReference type="InterPro" id="IPR028923">
    <property type="entry name" value="SAICAR_synt/ADE2_N"/>
</dbReference>
<dbReference type="OrthoDB" id="5288995at2"/>
<dbReference type="SUPFAM" id="SSF56104">
    <property type="entry name" value="SAICAR synthase-like"/>
    <property type="match status" value="1"/>
</dbReference>
<dbReference type="RefSeq" id="WP_088564447.1">
    <property type="nucleotide sequence ID" value="NZ_CP020946.1"/>
</dbReference>
<dbReference type="EC" id="6.3.2.6" evidence="8"/>
<keyword evidence="3 8" id="KW-0436">Ligase</keyword>
<accession>A0A1Z3N5R8</accession>
<dbReference type="EMBL" id="CP020946">
    <property type="protein sequence ID" value="ASD62830.1"/>
    <property type="molecule type" value="Genomic_DNA"/>
</dbReference>
<dbReference type="Gene3D" id="3.30.470.20">
    <property type="entry name" value="ATP-grasp fold, B domain"/>
    <property type="match status" value="1"/>
</dbReference>
<comment type="similarity">
    <text evidence="2 8">Belongs to the SAICAR synthetase family.</text>
</comment>
<evidence type="ECO:0000256" key="2">
    <source>
        <dbReference type="ARBA" id="ARBA00010190"/>
    </source>
</evidence>